<dbReference type="PANTHER" id="PTHR10357:SF215">
    <property type="entry name" value="ALPHA-AMYLASE 1"/>
    <property type="match status" value="1"/>
</dbReference>
<dbReference type="RefSeq" id="WP_108983358.1">
    <property type="nucleotide sequence ID" value="NZ_BFBR01000001.1"/>
</dbReference>
<evidence type="ECO:0000313" key="7">
    <source>
        <dbReference type="Proteomes" id="UP000245086"/>
    </source>
</evidence>
<evidence type="ECO:0000256" key="3">
    <source>
        <dbReference type="ARBA" id="ARBA00022729"/>
    </source>
</evidence>
<protein>
    <submittedName>
        <fullName evidence="6">Alpha-amylase</fullName>
        <ecNumber evidence="6">3.2.1.1</ecNumber>
    </submittedName>
</protein>
<comment type="caution">
    <text evidence="6">The sequence shown here is derived from an EMBL/GenBank/DDBJ whole genome shotgun (WGS) entry which is preliminary data.</text>
</comment>
<keyword evidence="3" id="KW-0732">Signal</keyword>
<name>A0A2P2E601_9PROT</name>
<gene>
    <name evidence="6" type="primary">amy</name>
    <name evidence="6" type="ORF">PbB2_00128</name>
</gene>
<proteinExistence type="predicted"/>
<keyword evidence="6" id="KW-0378">Hydrolase</keyword>
<organism evidence="6 7">
    <name type="scientific">Candidatus Phycosocius bacilliformis</name>
    <dbReference type="NCBI Taxonomy" id="1445552"/>
    <lineage>
        <taxon>Bacteria</taxon>
        <taxon>Pseudomonadati</taxon>
        <taxon>Pseudomonadota</taxon>
        <taxon>Alphaproteobacteria</taxon>
        <taxon>Caulobacterales</taxon>
        <taxon>Caulobacterales incertae sedis</taxon>
        <taxon>Candidatus Phycosocius</taxon>
    </lineage>
</organism>
<dbReference type="GO" id="GO:0004556">
    <property type="term" value="F:alpha-amylase activity"/>
    <property type="evidence" value="ECO:0007669"/>
    <property type="project" value="UniProtKB-EC"/>
</dbReference>
<evidence type="ECO:0000256" key="4">
    <source>
        <dbReference type="SAM" id="MobiDB-lite"/>
    </source>
</evidence>
<dbReference type="OrthoDB" id="9805159at2"/>
<keyword evidence="6" id="KW-0326">Glycosidase</keyword>
<accession>A0A2P2E601</accession>
<dbReference type="Pfam" id="PF00128">
    <property type="entry name" value="Alpha-amylase"/>
    <property type="match status" value="1"/>
</dbReference>
<dbReference type="AlphaFoldDB" id="A0A2P2E601"/>
<dbReference type="SUPFAM" id="SSF49344">
    <property type="entry name" value="CBD9-like"/>
    <property type="match status" value="1"/>
</dbReference>
<feature type="domain" description="Glycosyl hydrolase family 13 catalytic" evidence="5">
    <location>
        <begin position="61"/>
        <end position="479"/>
    </location>
</feature>
<evidence type="ECO:0000259" key="5">
    <source>
        <dbReference type="SMART" id="SM00642"/>
    </source>
</evidence>
<dbReference type="InterPro" id="IPR017853">
    <property type="entry name" value="GH"/>
</dbReference>
<keyword evidence="7" id="KW-1185">Reference proteome</keyword>
<feature type="region of interest" description="Disordered" evidence="4">
    <location>
        <begin position="71"/>
        <end position="92"/>
    </location>
</feature>
<dbReference type="PANTHER" id="PTHR10357">
    <property type="entry name" value="ALPHA-AMYLASE FAMILY MEMBER"/>
    <property type="match status" value="1"/>
</dbReference>
<reference evidence="6 7" key="1">
    <citation type="journal article" date="2018" name="Genome Announc.">
        <title>Draft Genome Sequence of "Candidatus Phycosocius bacilliformis," an Alphaproteobacterial Ectosymbiont of the Hydrocarbon-Producing Green Alga Botryococcus braunii.</title>
        <authorList>
            <person name="Tanabe Y."/>
            <person name="Yamaguchi H."/>
            <person name="Watanabe M.M."/>
        </authorList>
    </citation>
    <scope>NUCLEOTIDE SEQUENCE [LARGE SCALE GENOMIC DNA]</scope>
    <source>
        <strain evidence="6 7">BOTRYCO-2</strain>
    </source>
</reference>
<sequence>MKAASWMASISLQALFLTGLVLAPTYSWAEAKDQIAQTGDRQAVGPLHVPSPDWRDQIIYFVMTDRFDDGDTSNNDQGFGEYDPTQRGRFSGGDLKGVQKRLDYIQGLGATAVWVTPPVENQWLDPATGYGGYHGYWASNLKKVDRHLGDLKDYQSLSRALHGRGMYLVQDIVLNHMGNFFNYSTDFDPADPVKSYRPFTNSVPMQAPTQYPFSLNDPRRAEDRAAGIYHWTPDIQDLSVRQQELNYQLSGLDDLNTENARVRRALRESYAHWIKAAGVDAFRVDTIFYVPPELMTDFLYSKDKQAPGITHVAARTGRDNFHVFGEGFGMDKRFDDRVARRINEYLQGPNGEVRTPGMINFPLYGTALDVFARGRPPAELAWRIDTMMALHPRPHLMPTFLDNHDVDRFLSGGTETGLRQGLLMLMTLPGIPVIYYGTEQGFTAQRAAMFAQGWGSGGRDHFDTNSPLYRYIAGLTHLRRSNTVLSRGTPKILAGEAAGAGTLAYMMQDGLERFLIAINTADHEVLADNLDIGAAPGTVLQGLWAMTGQAPLLVVGENQRLTTRLPAHSGFVWRVTKAPPLPVKPGAIAVTLAPLSREPITTPSLIVRGQAAPSARLKIVLDGNLAAAVAVTADAEGRWDAALSTAAMTDETITHRLTAYDEARGQASPAETFKVRPNWRLATQVSDPAGDDTGPPGAAYHYPTDPSFAAPTMDLRGLRALTAGGALKLEIDMGAISQVWSPQNGFDHLALTGYIQVPDQTKAGARVMPLQRGVLPDDMSWHYRFRIHGWSNALFSHDGASPTNEGAKSGPAPSIQVDKEAKRITLTFPAAAFGNLDTLDGAKLYLTTWDYDAAYRSLEPAAGAYIFGGATSASDPKIMDAIGPIVIGGSK</sequence>
<dbReference type="SMART" id="SM00642">
    <property type="entry name" value="Aamy"/>
    <property type="match status" value="1"/>
</dbReference>
<dbReference type="EMBL" id="BFBR01000001">
    <property type="protein sequence ID" value="GBF56472.1"/>
    <property type="molecule type" value="Genomic_DNA"/>
</dbReference>
<dbReference type="Pfam" id="PF09985">
    <property type="entry name" value="Glucodextran_C"/>
    <property type="match status" value="1"/>
</dbReference>
<keyword evidence="2" id="KW-0479">Metal-binding</keyword>
<dbReference type="InterPro" id="IPR019248">
    <property type="entry name" value="Glucodextran_C"/>
</dbReference>
<dbReference type="SUPFAM" id="SSF51445">
    <property type="entry name" value="(Trans)glycosidases"/>
    <property type="match status" value="1"/>
</dbReference>
<evidence type="ECO:0000256" key="1">
    <source>
        <dbReference type="ARBA" id="ARBA00001913"/>
    </source>
</evidence>
<dbReference type="Gene3D" id="2.60.40.1190">
    <property type="match status" value="1"/>
</dbReference>
<dbReference type="EC" id="3.2.1.1" evidence="6"/>
<dbReference type="Gene3D" id="3.20.20.80">
    <property type="entry name" value="Glycosidases"/>
    <property type="match status" value="1"/>
</dbReference>
<dbReference type="GO" id="GO:0046872">
    <property type="term" value="F:metal ion binding"/>
    <property type="evidence" value="ECO:0007669"/>
    <property type="project" value="UniProtKB-KW"/>
</dbReference>
<dbReference type="InterPro" id="IPR006047">
    <property type="entry name" value="GH13_cat_dom"/>
</dbReference>
<evidence type="ECO:0000313" key="6">
    <source>
        <dbReference type="EMBL" id="GBF56472.1"/>
    </source>
</evidence>
<dbReference type="GO" id="GO:0005975">
    <property type="term" value="P:carbohydrate metabolic process"/>
    <property type="evidence" value="ECO:0007669"/>
    <property type="project" value="InterPro"/>
</dbReference>
<comment type="cofactor">
    <cofactor evidence="1">
        <name>Ca(2+)</name>
        <dbReference type="ChEBI" id="CHEBI:29108"/>
    </cofactor>
</comment>
<dbReference type="Proteomes" id="UP000245086">
    <property type="component" value="Unassembled WGS sequence"/>
</dbReference>
<evidence type="ECO:0000256" key="2">
    <source>
        <dbReference type="ARBA" id="ARBA00022723"/>
    </source>
</evidence>